<dbReference type="Proteomes" id="UP000823618">
    <property type="component" value="Unassembled WGS sequence"/>
</dbReference>
<proteinExistence type="predicted"/>
<comment type="caution">
    <text evidence="3">The sequence shown here is derived from an EMBL/GenBank/DDBJ whole genome shotgun (WGS) entry which is preliminary data.</text>
</comment>
<accession>A0A9D9I044</accession>
<keyword evidence="2" id="KW-0732">Signal</keyword>
<sequence length="429" mass="46723">MIGLKKLSIAIAFMISASLSMTSIVKASTNIVADSSIHVSAKEGNVHIEVDPTDLQDVTTLCLKFQISPKISQNDMQVNFTKGNANIQDYTLQAGEGDTSILKIYLSASNDLFTDNTKKEVAILTQSTNATVSQTFTVEPEGLEFVKVGSQNTEQRESISDHDNVAQLTVNGTPPKTEESPESPNKKPEVEDNNSSSSNSGYREHILMASIGYIPPQTYTGKAIEPEVTIKHGILTLEKDRDYTVTYKNNEKVGIATAIIQGSGSYRGTVEKRFSIKKAPIRNLTYGKIANQAYTKKAVKPNVVVKNGTTTLKKGTDYTVTYKNNIKRGTATVVVKGKGNYTGTKKLTFKIVNAIKDAKVATIKAQTYTGKAMKPTIKVTYGKKTLKKGTDYTLTYKNNKKVGTATVVIKGKGQYAGTKTVKFKIVKKS</sequence>
<gene>
    <name evidence="3" type="ORF">IAC13_06160</name>
</gene>
<evidence type="ECO:0000313" key="4">
    <source>
        <dbReference type="Proteomes" id="UP000823618"/>
    </source>
</evidence>
<feature type="compositionally biased region" description="Basic and acidic residues" evidence="1">
    <location>
        <begin position="154"/>
        <end position="164"/>
    </location>
</feature>
<feature type="signal peptide" evidence="2">
    <location>
        <begin position="1"/>
        <end position="27"/>
    </location>
</feature>
<evidence type="ECO:0000256" key="1">
    <source>
        <dbReference type="SAM" id="MobiDB-lite"/>
    </source>
</evidence>
<reference evidence="3" key="2">
    <citation type="journal article" date="2021" name="PeerJ">
        <title>Extensive microbial diversity within the chicken gut microbiome revealed by metagenomics and culture.</title>
        <authorList>
            <person name="Gilroy R."/>
            <person name="Ravi A."/>
            <person name="Getino M."/>
            <person name="Pursley I."/>
            <person name="Horton D.L."/>
            <person name="Alikhan N.F."/>
            <person name="Baker D."/>
            <person name="Gharbi K."/>
            <person name="Hall N."/>
            <person name="Watson M."/>
            <person name="Adriaenssens E.M."/>
            <person name="Foster-Nyarko E."/>
            <person name="Jarju S."/>
            <person name="Secka A."/>
            <person name="Antonio M."/>
            <person name="Oren A."/>
            <person name="Chaudhuri R.R."/>
            <person name="La Ragione R."/>
            <person name="Hildebrand F."/>
            <person name="Pallen M.J."/>
        </authorList>
    </citation>
    <scope>NUCLEOTIDE SEQUENCE</scope>
    <source>
        <strain evidence="3">E3-2379</strain>
    </source>
</reference>
<reference evidence="3" key="1">
    <citation type="submission" date="2020-10" db="EMBL/GenBank/DDBJ databases">
        <authorList>
            <person name="Gilroy R."/>
        </authorList>
    </citation>
    <scope>NUCLEOTIDE SEQUENCE</scope>
    <source>
        <strain evidence="3">E3-2379</strain>
    </source>
</reference>
<evidence type="ECO:0000256" key="2">
    <source>
        <dbReference type="SAM" id="SignalP"/>
    </source>
</evidence>
<dbReference type="EMBL" id="JADIML010000167">
    <property type="protein sequence ID" value="MBO8463500.1"/>
    <property type="molecule type" value="Genomic_DNA"/>
</dbReference>
<evidence type="ECO:0000313" key="3">
    <source>
        <dbReference type="EMBL" id="MBO8463500.1"/>
    </source>
</evidence>
<feature type="chain" id="PRO_5039665909" description="Bacterial Ig-like domain-containing protein" evidence="2">
    <location>
        <begin position="28"/>
        <end position="429"/>
    </location>
</feature>
<feature type="compositionally biased region" description="Basic and acidic residues" evidence="1">
    <location>
        <begin position="176"/>
        <end position="190"/>
    </location>
</feature>
<feature type="region of interest" description="Disordered" evidence="1">
    <location>
        <begin position="150"/>
        <end position="200"/>
    </location>
</feature>
<organism evidence="3 4">
    <name type="scientific">Candidatus Scybalomonas excrementavium</name>
    <dbReference type="NCBI Taxonomy" id="2840943"/>
    <lineage>
        <taxon>Bacteria</taxon>
        <taxon>Bacillati</taxon>
        <taxon>Bacillota</taxon>
        <taxon>Clostridia</taxon>
        <taxon>Lachnospirales</taxon>
        <taxon>Lachnospiraceae</taxon>
        <taxon>Lachnospiraceae incertae sedis</taxon>
        <taxon>Candidatus Scybalomonas</taxon>
    </lineage>
</organism>
<protein>
    <recommendedName>
        <fullName evidence="5">Bacterial Ig-like domain-containing protein</fullName>
    </recommendedName>
</protein>
<dbReference type="AlphaFoldDB" id="A0A9D9I044"/>
<evidence type="ECO:0008006" key="5">
    <source>
        <dbReference type="Google" id="ProtNLM"/>
    </source>
</evidence>
<name>A0A9D9I044_9FIRM</name>